<organism evidence="5 6">
    <name type="scientific">Camellia sinensis var. sinensis</name>
    <name type="common">China tea</name>
    <dbReference type="NCBI Taxonomy" id="542762"/>
    <lineage>
        <taxon>Eukaryota</taxon>
        <taxon>Viridiplantae</taxon>
        <taxon>Streptophyta</taxon>
        <taxon>Embryophyta</taxon>
        <taxon>Tracheophyta</taxon>
        <taxon>Spermatophyta</taxon>
        <taxon>Magnoliopsida</taxon>
        <taxon>eudicotyledons</taxon>
        <taxon>Gunneridae</taxon>
        <taxon>Pentapetalae</taxon>
        <taxon>asterids</taxon>
        <taxon>Ericales</taxon>
        <taxon>Theaceae</taxon>
        <taxon>Camellia</taxon>
    </lineage>
</organism>
<dbReference type="AlphaFoldDB" id="A0A4S4DR19"/>
<reference evidence="5 6" key="1">
    <citation type="journal article" date="2018" name="Proc. Natl. Acad. Sci. U.S.A.">
        <title>Draft genome sequence of Camellia sinensis var. sinensis provides insights into the evolution of the tea genome and tea quality.</title>
        <authorList>
            <person name="Wei C."/>
            <person name="Yang H."/>
            <person name="Wang S."/>
            <person name="Zhao J."/>
            <person name="Liu C."/>
            <person name="Gao L."/>
            <person name="Xia E."/>
            <person name="Lu Y."/>
            <person name="Tai Y."/>
            <person name="She G."/>
            <person name="Sun J."/>
            <person name="Cao H."/>
            <person name="Tong W."/>
            <person name="Gao Q."/>
            <person name="Li Y."/>
            <person name="Deng W."/>
            <person name="Jiang X."/>
            <person name="Wang W."/>
            <person name="Chen Q."/>
            <person name="Zhang S."/>
            <person name="Li H."/>
            <person name="Wu J."/>
            <person name="Wang P."/>
            <person name="Li P."/>
            <person name="Shi C."/>
            <person name="Zheng F."/>
            <person name="Jian J."/>
            <person name="Huang B."/>
            <person name="Shan D."/>
            <person name="Shi M."/>
            <person name="Fang C."/>
            <person name="Yue Y."/>
            <person name="Li F."/>
            <person name="Li D."/>
            <person name="Wei S."/>
            <person name="Han B."/>
            <person name="Jiang C."/>
            <person name="Yin Y."/>
            <person name="Xia T."/>
            <person name="Zhang Z."/>
            <person name="Bennetzen J.L."/>
            <person name="Zhao S."/>
            <person name="Wan X."/>
        </authorList>
    </citation>
    <scope>NUCLEOTIDE SEQUENCE [LARGE SCALE GENOMIC DNA]</scope>
    <source>
        <strain evidence="6">cv. Shuchazao</strain>
        <tissue evidence="5">Leaf</tissue>
    </source>
</reference>
<evidence type="ECO:0000256" key="2">
    <source>
        <dbReference type="ARBA" id="ARBA00022989"/>
    </source>
</evidence>
<evidence type="ECO:0000256" key="1">
    <source>
        <dbReference type="ARBA" id="ARBA00022692"/>
    </source>
</evidence>
<feature type="transmembrane region" description="Helical" evidence="4">
    <location>
        <begin position="36"/>
        <end position="56"/>
    </location>
</feature>
<dbReference type="PANTHER" id="PTHR31218">
    <property type="entry name" value="WAT1-RELATED PROTEIN"/>
    <property type="match status" value="1"/>
</dbReference>
<name>A0A4S4DR19_CAMSN</name>
<keyword evidence="6" id="KW-1185">Reference proteome</keyword>
<evidence type="ECO:0000256" key="3">
    <source>
        <dbReference type="ARBA" id="ARBA00023136"/>
    </source>
</evidence>
<evidence type="ECO:0000256" key="4">
    <source>
        <dbReference type="SAM" id="Phobius"/>
    </source>
</evidence>
<evidence type="ECO:0000313" key="6">
    <source>
        <dbReference type="Proteomes" id="UP000306102"/>
    </source>
</evidence>
<accession>A0A4S4DR19</accession>
<dbReference type="GO" id="GO:0016020">
    <property type="term" value="C:membrane"/>
    <property type="evidence" value="ECO:0007669"/>
    <property type="project" value="InterPro"/>
</dbReference>
<keyword evidence="2 4" id="KW-1133">Transmembrane helix</keyword>
<dbReference type="Proteomes" id="UP000306102">
    <property type="component" value="Unassembled WGS sequence"/>
</dbReference>
<evidence type="ECO:0008006" key="7">
    <source>
        <dbReference type="Google" id="ProtNLM"/>
    </source>
</evidence>
<dbReference type="GO" id="GO:0022857">
    <property type="term" value="F:transmembrane transporter activity"/>
    <property type="evidence" value="ECO:0007669"/>
    <property type="project" value="InterPro"/>
</dbReference>
<keyword evidence="3 4" id="KW-0472">Membrane</keyword>
<sequence length="143" mass="16308">MWISWMIIAVMVGIECVEAGLNTLTKVAMTSGMSDFVFVVYSNSLALLFLLPSTLIYHRKRPSPKLTFLIVCRIFILGLLSFDFLTACKSEQFSRSNSRKQISENGSSKRFAKDVVQKYLKLLRLHPHMKNQRNGRFTVAVKS</sequence>
<keyword evidence="1 4" id="KW-0812">Transmembrane</keyword>
<dbReference type="EMBL" id="SDRB02010605">
    <property type="protein sequence ID" value="THG05465.1"/>
    <property type="molecule type" value="Genomic_DNA"/>
</dbReference>
<comment type="caution">
    <text evidence="5">The sequence shown here is derived from an EMBL/GenBank/DDBJ whole genome shotgun (WGS) entry which is preliminary data.</text>
</comment>
<protein>
    <recommendedName>
        <fullName evidence="7">WAT1-related protein</fullName>
    </recommendedName>
</protein>
<feature type="transmembrane region" description="Helical" evidence="4">
    <location>
        <begin position="6"/>
        <end position="24"/>
    </location>
</feature>
<gene>
    <name evidence="5" type="ORF">TEA_026000</name>
</gene>
<proteinExistence type="predicted"/>
<feature type="transmembrane region" description="Helical" evidence="4">
    <location>
        <begin position="68"/>
        <end position="88"/>
    </location>
</feature>
<dbReference type="InterPro" id="IPR030184">
    <property type="entry name" value="WAT1-related"/>
</dbReference>
<evidence type="ECO:0000313" key="5">
    <source>
        <dbReference type="EMBL" id="THG05465.1"/>
    </source>
</evidence>